<evidence type="ECO:0000256" key="1">
    <source>
        <dbReference type="RuleBase" id="RU367042"/>
    </source>
</evidence>
<gene>
    <name evidence="2" type="ORF">BN2614_LOCUS1</name>
</gene>
<dbReference type="PRINTS" id="PR00882">
    <property type="entry name" value="RIBOSOMALL7A"/>
</dbReference>
<accession>A0A9X9Q3U7</accession>
<dbReference type="SUPFAM" id="SSF55315">
    <property type="entry name" value="L30e-like"/>
    <property type="match status" value="1"/>
</dbReference>
<comment type="caution">
    <text evidence="2">The sequence shown here is derived from an EMBL/GenBank/DDBJ whole genome shotgun (WGS) entry which is preliminary data.</text>
</comment>
<name>A0A9X9Q3U7_GULGU</name>
<dbReference type="GO" id="GO:0022625">
    <property type="term" value="C:cytosolic large ribosomal subunit"/>
    <property type="evidence" value="ECO:0007669"/>
    <property type="project" value="UniProtKB-UniRule"/>
</dbReference>
<keyword evidence="1" id="KW-0689">Ribosomal protein</keyword>
<dbReference type="EMBL" id="CYRY02031325">
    <property type="protein sequence ID" value="VCX05430.1"/>
    <property type="molecule type" value="Genomic_DNA"/>
</dbReference>
<comment type="function">
    <text evidence="1">Component of the ribosome.</text>
</comment>
<keyword evidence="1" id="KW-0687">Ribonucleoprotein</keyword>
<dbReference type="Gene3D" id="3.30.1330.30">
    <property type="match status" value="1"/>
</dbReference>
<evidence type="ECO:0000313" key="3">
    <source>
        <dbReference type="Proteomes" id="UP000269945"/>
    </source>
</evidence>
<dbReference type="InterPro" id="IPR029064">
    <property type="entry name" value="Ribosomal_eL30-like_sf"/>
</dbReference>
<comment type="similarity">
    <text evidence="1">Belongs to the eukaryotic ribosomal protein eL8 family.</text>
</comment>
<protein>
    <recommendedName>
        <fullName evidence="1">60S ribosomal protein L7a</fullName>
    </recommendedName>
</protein>
<keyword evidence="3" id="KW-1185">Reference proteome</keyword>
<organism evidence="2 3">
    <name type="scientific">Gulo gulo</name>
    <name type="common">Wolverine</name>
    <name type="synonym">Gluton</name>
    <dbReference type="NCBI Taxonomy" id="48420"/>
    <lineage>
        <taxon>Eukaryota</taxon>
        <taxon>Metazoa</taxon>
        <taxon>Chordata</taxon>
        <taxon>Craniata</taxon>
        <taxon>Vertebrata</taxon>
        <taxon>Euteleostomi</taxon>
        <taxon>Mammalia</taxon>
        <taxon>Eutheria</taxon>
        <taxon>Laurasiatheria</taxon>
        <taxon>Carnivora</taxon>
        <taxon>Caniformia</taxon>
        <taxon>Musteloidea</taxon>
        <taxon>Mustelidae</taxon>
        <taxon>Guloninae</taxon>
        <taxon>Gulo</taxon>
    </lineage>
</organism>
<dbReference type="InterPro" id="IPR001921">
    <property type="entry name" value="Ribosomal_eL8_euk"/>
</dbReference>
<dbReference type="AlphaFoldDB" id="A0A9X9Q3U7"/>
<reference evidence="2 3" key="1">
    <citation type="submission" date="2018-10" db="EMBL/GenBank/DDBJ databases">
        <authorList>
            <person name="Ekblom R."/>
            <person name="Jareborg N."/>
        </authorList>
    </citation>
    <scope>NUCLEOTIDE SEQUENCE [LARGE SCALE GENOMIC DNA]</scope>
    <source>
        <tissue evidence="2">Muscle</tissue>
    </source>
</reference>
<dbReference type="Proteomes" id="UP000269945">
    <property type="component" value="Unassembled WGS sequence"/>
</dbReference>
<dbReference type="GO" id="GO:0003723">
    <property type="term" value="F:RNA binding"/>
    <property type="evidence" value="ECO:0007669"/>
    <property type="project" value="UniProtKB-UniRule"/>
</dbReference>
<evidence type="ECO:0000313" key="2">
    <source>
        <dbReference type="EMBL" id="VCX05430.1"/>
    </source>
</evidence>
<sequence length="88" mass="10072">MRVPYCIIRGKTRLGHLVPRKTCTTVAFTQVNLEDKGALAKQVEAVGTNDSDRYDEIHHPRGDSIGVQSGWFTLPNWKRQRLKNWPPN</sequence>
<proteinExistence type="inferred from homology"/>